<dbReference type="Proteomes" id="UP000515511">
    <property type="component" value="Chromosome"/>
</dbReference>
<evidence type="ECO:0000313" key="1">
    <source>
        <dbReference type="EMBL" id="QNE36692.1"/>
    </source>
</evidence>
<dbReference type="EMBL" id="CP043641">
    <property type="protein sequence ID" value="QNE36692.1"/>
    <property type="molecule type" value="Genomic_DNA"/>
</dbReference>
<dbReference type="AlphaFoldDB" id="A0A7G6YDX7"/>
<protein>
    <recommendedName>
        <fullName evidence="3">GNAT family N-acetyltransferase</fullName>
    </recommendedName>
</protein>
<reference evidence="2" key="1">
    <citation type="submission" date="2019-09" db="EMBL/GenBank/DDBJ databases">
        <title>Antimicrobial potential of Antarctic Bacteria.</title>
        <authorList>
            <person name="Benaud N."/>
            <person name="Edwards R.J."/>
            <person name="Ferrari B.C."/>
        </authorList>
    </citation>
    <scope>NUCLEOTIDE SEQUENCE [LARGE SCALE GENOMIC DNA]</scope>
    <source>
        <strain evidence="2">INR9</strain>
    </source>
</reference>
<evidence type="ECO:0000313" key="2">
    <source>
        <dbReference type="Proteomes" id="UP000515511"/>
    </source>
</evidence>
<sequence length="288" mass="32043">MPAERAELLPITADDATAVASFLHRNLNQKVPVGTWLTLLAPPWPADAPNRGFQLVTPAGIVGAYVAVYSEREIRGETRRLCNLAAFCVLPDHRADGLRLIRALLRQPGFEFTDLSPSGNVVALDERLGFVHLDTATRITPNLPAFGRRGVRVSSDPAVVAATLRGADADTYRDHRDAPASRHIVVVEGDAYAYLIVRRDRRKGLPLFATPIHAGGDTELLRRHWARVGAHLLGRHRLPLTLAEHRTLGFRPRLGVDQRTPRAKMFRSHELEAADIDYLYSELTLLEW</sequence>
<proteinExistence type="predicted"/>
<evidence type="ECO:0008006" key="3">
    <source>
        <dbReference type="Google" id="ProtNLM"/>
    </source>
</evidence>
<dbReference type="SUPFAM" id="SSF55729">
    <property type="entry name" value="Acyl-CoA N-acyltransferases (Nat)"/>
    <property type="match status" value="1"/>
</dbReference>
<dbReference type="RefSeq" id="WP_219732634.1">
    <property type="nucleotide sequence ID" value="NZ_CP043641.1"/>
</dbReference>
<dbReference type="KEGG" id="lse:F1C12_17280"/>
<name>A0A7G6YDX7_9MICO</name>
<organism evidence="1 2">
    <name type="scientific">Leifsonia shinshuensis</name>
    <dbReference type="NCBI Taxonomy" id="150026"/>
    <lineage>
        <taxon>Bacteria</taxon>
        <taxon>Bacillati</taxon>
        <taxon>Actinomycetota</taxon>
        <taxon>Actinomycetes</taxon>
        <taxon>Micrococcales</taxon>
        <taxon>Microbacteriaceae</taxon>
        <taxon>Leifsonia</taxon>
    </lineage>
</organism>
<dbReference type="InterPro" id="IPR016181">
    <property type="entry name" value="Acyl_CoA_acyltransferase"/>
</dbReference>
<accession>A0A7G6YDX7</accession>
<gene>
    <name evidence="1" type="ORF">F1C12_17280</name>
</gene>